<evidence type="ECO:0000313" key="2">
    <source>
        <dbReference type="EMBL" id="ETV95580.1"/>
    </source>
</evidence>
<dbReference type="Gene3D" id="1.20.58.130">
    <property type="match status" value="1"/>
</dbReference>
<organism evidence="2">
    <name type="scientific">Aphanomyces invadans</name>
    <dbReference type="NCBI Taxonomy" id="157072"/>
    <lineage>
        <taxon>Eukaryota</taxon>
        <taxon>Sar</taxon>
        <taxon>Stramenopiles</taxon>
        <taxon>Oomycota</taxon>
        <taxon>Saprolegniomycetes</taxon>
        <taxon>Saprolegniales</taxon>
        <taxon>Verrucalvaceae</taxon>
        <taxon>Aphanomyces</taxon>
    </lineage>
</organism>
<reference evidence="2" key="1">
    <citation type="submission" date="2013-12" db="EMBL/GenBank/DDBJ databases">
        <title>The Genome Sequence of Aphanomyces invadans NJM9701.</title>
        <authorList>
            <consortium name="The Broad Institute Genomics Platform"/>
            <person name="Russ C."/>
            <person name="Tyler B."/>
            <person name="van West P."/>
            <person name="Dieguez-Uribeondo J."/>
            <person name="Young S.K."/>
            <person name="Zeng Q."/>
            <person name="Gargeya S."/>
            <person name="Fitzgerald M."/>
            <person name="Abouelleil A."/>
            <person name="Alvarado L."/>
            <person name="Chapman S.B."/>
            <person name="Gainer-Dewar J."/>
            <person name="Goldberg J."/>
            <person name="Griggs A."/>
            <person name="Gujja S."/>
            <person name="Hansen M."/>
            <person name="Howarth C."/>
            <person name="Imamovic A."/>
            <person name="Ireland A."/>
            <person name="Larimer J."/>
            <person name="McCowan C."/>
            <person name="Murphy C."/>
            <person name="Pearson M."/>
            <person name="Poon T.W."/>
            <person name="Priest M."/>
            <person name="Roberts A."/>
            <person name="Saif S."/>
            <person name="Shea T."/>
            <person name="Sykes S."/>
            <person name="Wortman J."/>
            <person name="Nusbaum C."/>
            <person name="Birren B."/>
        </authorList>
    </citation>
    <scope>NUCLEOTIDE SEQUENCE [LARGE SCALE GENOMIC DNA]</scope>
    <source>
        <strain evidence="2">NJM9701</strain>
    </source>
</reference>
<dbReference type="AlphaFoldDB" id="A0A024TN39"/>
<feature type="coiled-coil region" evidence="1">
    <location>
        <begin position="43"/>
        <end position="70"/>
    </location>
</feature>
<name>A0A024TN39_9STRA</name>
<evidence type="ECO:0000256" key="1">
    <source>
        <dbReference type="SAM" id="Coils"/>
    </source>
</evidence>
<gene>
    <name evidence="2" type="ORF">H310_11017</name>
</gene>
<sequence>MMCRKKRVRHKATTAQRAVRCSNRTRHTTPTHGIIETLDMASTQAILNAIDGLRREINGLRREIDGLRREMHQNISGLRQDIDGVDTRLGAVALLQVGSKADRESLHDDVAEICGELHHVHEKIDAVAAQHAVL</sequence>
<dbReference type="GeneID" id="20088067"/>
<protein>
    <submittedName>
        <fullName evidence="2">Uncharacterized protein</fullName>
    </submittedName>
</protein>
<dbReference type="RefSeq" id="XP_008875773.1">
    <property type="nucleotide sequence ID" value="XM_008877551.1"/>
</dbReference>
<dbReference type="EMBL" id="KI913980">
    <property type="protein sequence ID" value="ETV95580.1"/>
    <property type="molecule type" value="Genomic_DNA"/>
</dbReference>
<dbReference type="OrthoDB" id="2436985at2759"/>
<dbReference type="VEuPathDB" id="FungiDB:H310_11017"/>
<proteinExistence type="predicted"/>
<keyword evidence="1" id="KW-0175">Coiled coil</keyword>
<accession>A0A024TN39</accession>